<feature type="compositionally biased region" description="Polar residues" evidence="1">
    <location>
        <begin position="1"/>
        <end position="23"/>
    </location>
</feature>
<reference evidence="2 3" key="1">
    <citation type="journal article" date="2024" name="G3 (Bethesda)">
        <title>Genome assembly of Hibiscus sabdariffa L. provides insights into metabolisms of medicinal natural products.</title>
        <authorList>
            <person name="Kim T."/>
        </authorList>
    </citation>
    <scope>NUCLEOTIDE SEQUENCE [LARGE SCALE GENOMIC DNA]</scope>
    <source>
        <strain evidence="2">TK-2024</strain>
        <tissue evidence="2">Old leaves</tissue>
    </source>
</reference>
<dbReference type="Proteomes" id="UP001472677">
    <property type="component" value="Unassembled WGS sequence"/>
</dbReference>
<evidence type="ECO:0000256" key="1">
    <source>
        <dbReference type="SAM" id="MobiDB-lite"/>
    </source>
</evidence>
<comment type="caution">
    <text evidence="2">The sequence shown here is derived from an EMBL/GenBank/DDBJ whole genome shotgun (WGS) entry which is preliminary data.</text>
</comment>
<feature type="region of interest" description="Disordered" evidence="1">
    <location>
        <begin position="1"/>
        <end position="30"/>
    </location>
</feature>
<dbReference type="EMBL" id="JBBPBM010000009">
    <property type="protein sequence ID" value="KAK8567330.1"/>
    <property type="molecule type" value="Genomic_DNA"/>
</dbReference>
<gene>
    <name evidence="2" type="ORF">V6N12_005926</name>
</gene>
<accession>A0ABR2EWH1</accession>
<evidence type="ECO:0000313" key="2">
    <source>
        <dbReference type="EMBL" id="KAK8567330.1"/>
    </source>
</evidence>
<proteinExistence type="predicted"/>
<protein>
    <submittedName>
        <fullName evidence="2">Uncharacterized protein</fullName>
    </submittedName>
</protein>
<organism evidence="2 3">
    <name type="scientific">Hibiscus sabdariffa</name>
    <name type="common">roselle</name>
    <dbReference type="NCBI Taxonomy" id="183260"/>
    <lineage>
        <taxon>Eukaryota</taxon>
        <taxon>Viridiplantae</taxon>
        <taxon>Streptophyta</taxon>
        <taxon>Embryophyta</taxon>
        <taxon>Tracheophyta</taxon>
        <taxon>Spermatophyta</taxon>
        <taxon>Magnoliopsida</taxon>
        <taxon>eudicotyledons</taxon>
        <taxon>Gunneridae</taxon>
        <taxon>Pentapetalae</taxon>
        <taxon>rosids</taxon>
        <taxon>malvids</taxon>
        <taxon>Malvales</taxon>
        <taxon>Malvaceae</taxon>
        <taxon>Malvoideae</taxon>
        <taxon>Hibiscus</taxon>
    </lineage>
</organism>
<name>A0ABR2EWH1_9ROSI</name>
<sequence length="73" mass="7997">MHGRHCQQNGVPASAKLFQSTARNRAKMDHPSGVNDLVLRIKHGFGLCNDSLFHLIQNGESVGTMTRCAHLAD</sequence>
<keyword evidence="3" id="KW-1185">Reference proteome</keyword>
<evidence type="ECO:0000313" key="3">
    <source>
        <dbReference type="Proteomes" id="UP001472677"/>
    </source>
</evidence>